<proteinExistence type="predicted"/>
<dbReference type="HOGENOM" id="CLU_3122822_0_0_10"/>
<keyword evidence="2" id="KW-1185">Reference proteome</keyword>
<reference evidence="1 2" key="1">
    <citation type="journal article" date="2010" name="Stand. Genomic Sci.">
        <title>Complete genome sequence of Spirosoma linguale type strain (1).</title>
        <authorList>
            <person name="Lail K."/>
            <person name="Sikorski J."/>
            <person name="Saunders E."/>
            <person name="Lapidus A."/>
            <person name="Glavina Del Rio T."/>
            <person name="Copeland A."/>
            <person name="Tice H."/>
            <person name="Cheng J.-F."/>
            <person name="Lucas S."/>
            <person name="Nolan M."/>
            <person name="Bruce D."/>
            <person name="Goodwin L."/>
            <person name="Pitluck S."/>
            <person name="Ivanova N."/>
            <person name="Mavromatis K."/>
            <person name="Ovchinnikova G."/>
            <person name="Pati A."/>
            <person name="Chen A."/>
            <person name="Palaniappan K."/>
            <person name="Land M."/>
            <person name="Hauser L."/>
            <person name="Chang Y.-J."/>
            <person name="Jeffries C.D."/>
            <person name="Chain P."/>
            <person name="Brettin T."/>
            <person name="Detter J.C."/>
            <person name="Schuetze A."/>
            <person name="Rohde M."/>
            <person name="Tindall B.J."/>
            <person name="Goeker M."/>
            <person name="Bristow J."/>
            <person name="Eisen J.A."/>
            <person name="Markowitz V."/>
            <person name="Hugenholtz P."/>
            <person name="Kyrpides N.C."/>
            <person name="Klenk H.-P."/>
            <person name="Chen F."/>
        </authorList>
    </citation>
    <scope>NUCLEOTIDE SEQUENCE [LARGE SCALE GENOMIC DNA]</scope>
    <source>
        <strain evidence="2">ATCC 33905 / DSM 74 / LMG 10896 / Claus 1</strain>
    </source>
</reference>
<dbReference type="EMBL" id="CP001769">
    <property type="protein sequence ID" value="ADB36689.1"/>
    <property type="molecule type" value="Genomic_DNA"/>
</dbReference>
<organism evidence="1 2">
    <name type="scientific">Spirosoma linguale (strain ATCC 33905 / DSM 74 / LMG 10896 / Claus 1)</name>
    <dbReference type="NCBI Taxonomy" id="504472"/>
    <lineage>
        <taxon>Bacteria</taxon>
        <taxon>Pseudomonadati</taxon>
        <taxon>Bacteroidota</taxon>
        <taxon>Cytophagia</taxon>
        <taxon>Cytophagales</taxon>
        <taxon>Cytophagaceae</taxon>
        <taxon>Spirosoma</taxon>
    </lineage>
</organism>
<protein>
    <submittedName>
        <fullName evidence="1">Uncharacterized protein</fullName>
    </submittedName>
</protein>
<dbReference type="Proteomes" id="UP000002028">
    <property type="component" value="Chromosome"/>
</dbReference>
<gene>
    <name evidence="1" type="ordered locus">Slin_0626</name>
</gene>
<accession>D2QG82</accession>
<evidence type="ECO:0000313" key="2">
    <source>
        <dbReference type="Proteomes" id="UP000002028"/>
    </source>
</evidence>
<sequence length="50" mass="5830">MQASIFDLQNFIFFNYTRSSFNTYTQKLELSAALTSEDYKLLKVEAKKGK</sequence>
<name>D2QG82_SPILD</name>
<dbReference type="AlphaFoldDB" id="D2QG82"/>
<dbReference type="KEGG" id="sli:Slin_0626"/>
<evidence type="ECO:0000313" key="1">
    <source>
        <dbReference type="EMBL" id="ADB36689.1"/>
    </source>
</evidence>